<dbReference type="Proteomes" id="UP001206236">
    <property type="component" value="Unassembled WGS sequence"/>
</dbReference>
<feature type="transmembrane region" description="Helical" evidence="1">
    <location>
        <begin position="327"/>
        <end position="347"/>
    </location>
</feature>
<protein>
    <recommendedName>
        <fullName evidence="4">ABC transporter permease</fullName>
    </recommendedName>
</protein>
<feature type="transmembrane region" description="Helical" evidence="1">
    <location>
        <begin position="269"/>
        <end position="291"/>
    </location>
</feature>
<sequence>MLSAAKRISRTSNRDLKANSLFFIITNLVLFVNYIVQMSIRNFITYYNESITNYYQGYVIAYIGVAAVALCGVFTVFALFHESYSKSHADLAYSLPAGAKERFFSKLCTLVKLHILPVVFWNIIQFISTIITTDLSLKILSRYAAVLFLTELSTCLFVDLVVILCLVCCGRLAEVIYTAVIITACEAILPRCIVLSSISIFSTRGSDDIEIITDKWFAWSAFPAYLMDNGYSNALVLMLMGSSLLSAALICLLYFIYKKRDGRATGKPFVFTAFREIVLILGIVTVTTYVLSDPDNIVLLPVVLLSYLLIRIFSAKSTLTIAKFVKWIAVFAVYMIMIFAFNFISYLCDGFAGKPDLSVLTDYDDVWVWVQTDEDIMTYTSSYKNPEGRKTLTKEQAEQLTDIYIKALDSREKSFSDYIDCLKNRNLAGNFASITLYTRNSDDIYSDNNSIIDVIDIDVRLTKSSAEQVAEEIKALDFISPEQISYLETKEFYH</sequence>
<evidence type="ECO:0000313" key="2">
    <source>
        <dbReference type="EMBL" id="MCQ5153883.1"/>
    </source>
</evidence>
<keyword evidence="1" id="KW-1133">Transmembrane helix</keyword>
<keyword evidence="1" id="KW-0472">Membrane</keyword>
<reference evidence="2" key="1">
    <citation type="submission" date="2022-06" db="EMBL/GenBank/DDBJ databases">
        <title>Isolation of gut microbiota from human fecal samples.</title>
        <authorList>
            <person name="Pamer E.G."/>
            <person name="Barat B."/>
            <person name="Waligurski E."/>
            <person name="Medina S."/>
            <person name="Paddock L."/>
            <person name="Mostad J."/>
        </authorList>
    </citation>
    <scope>NUCLEOTIDE SEQUENCE</scope>
    <source>
        <strain evidence="2">DFI.5.57</strain>
    </source>
</reference>
<evidence type="ECO:0000313" key="3">
    <source>
        <dbReference type="Proteomes" id="UP001206236"/>
    </source>
</evidence>
<feature type="transmembrane region" description="Helical" evidence="1">
    <location>
        <begin position="234"/>
        <end position="257"/>
    </location>
</feature>
<feature type="transmembrane region" description="Helical" evidence="1">
    <location>
        <begin position="297"/>
        <end position="315"/>
    </location>
</feature>
<dbReference type="AlphaFoldDB" id="A0AAW5KSI0"/>
<feature type="transmembrane region" description="Helical" evidence="1">
    <location>
        <begin position="143"/>
        <end position="168"/>
    </location>
</feature>
<gene>
    <name evidence="2" type="ORF">NE632_11275</name>
</gene>
<dbReference type="EMBL" id="JANGCN010000029">
    <property type="protein sequence ID" value="MCQ5153883.1"/>
    <property type="molecule type" value="Genomic_DNA"/>
</dbReference>
<feature type="transmembrane region" description="Helical" evidence="1">
    <location>
        <begin position="21"/>
        <end position="40"/>
    </location>
</feature>
<accession>A0AAW5KSI0</accession>
<organism evidence="2 3">
    <name type="scientific">Ruminococcus bicirculans</name>
    <name type="common">ex Wegman et al. 2014</name>
    <dbReference type="NCBI Taxonomy" id="1160721"/>
    <lineage>
        <taxon>Bacteria</taxon>
        <taxon>Bacillati</taxon>
        <taxon>Bacillota</taxon>
        <taxon>Clostridia</taxon>
        <taxon>Eubacteriales</taxon>
        <taxon>Oscillospiraceae</taxon>
        <taxon>Ruminococcus</taxon>
    </lineage>
</organism>
<comment type="caution">
    <text evidence="2">The sequence shown here is derived from an EMBL/GenBank/DDBJ whole genome shotgun (WGS) entry which is preliminary data.</text>
</comment>
<feature type="transmembrane region" description="Helical" evidence="1">
    <location>
        <begin position="60"/>
        <end position="80"/>
    </location>
</feature>
<evidence type="ECO:0008006" key="4">
    <source>
        <dbReference type="Google" id="ProtNLM"/>
    </source>
</evidence>
<feature type="transmembrane region" description="Helical" evidence="1">
    <location>
        <begin position="110"/>
        <end position="131"/>
    </location>
</feature>
<proteinExistence type="predicted"/>
<evidence type="ECO:0000256" key="1">
    <source>
        <dbReference type="SAM" id="Phobius"/>
    </source>
</evidence>
<keyword evidence="1" id="KW-0812">Transmembrane</keyword>
<name>A0AAW5KSI0_9FIRM</name>
<dbReference type="RefSeq" id="WP_256322379.1">
    <property type="nucleotide sequence ID" value="NZ_JANGCN010000029.1"/>
</dbReference>
<feature type="transmembrane region" description="Helical" evidence="1">
    <location>
        <begin position="175"/>
        <end position="201"/>
    </location>
</feature>